<evidence type="ECO:0000313" key="2">
    <source>
        <dbReference type="Proteomes" id="UP000799770"/>
    </source>
</evidence>
<keyword evidence="2" id="KW-1185">Reference proteome</keyword>
<reference evidence="1" key="1">
    <citation type="journal article" date="2020" name="Stud. Mycol.">
        <title>101 Dothideomycetes genomes: a test case for predicting lifestyles and emergence of pathogens.</title>
        <authorList>
            <person name="Haridas S."/>
            <person name="Albert R."/>
            <person name="Binder M."/>
            <person name="Bloem J."/>
            <person name="Labutti K."/>
            <person name="Salamov A."/>
            <person name="Andreopoulos B."/>
            <person name="Baker S."/>
            <person name="Barry K."/>
            <person name="Bills G."/>
            <person name="Bluhm B."/>
            <person name="Cannon C."/>
            <person name="Castanera R."/>
            <person name="Culley D."/>
            <person name="Daum C."/>
            <person name="Ezra D."/>
            <person name="Gonzalez J."/>
            <person name="Henrissat B."/>
            <person name="Kuo A."/>
            <person name="Liang C."/>
            <person name="Lipzen A."/>
            <person name="Lutzoni F."/>
            <person name="Magnuson J."/>
            <person name="Mondo S."/>
            <person name="Nolan M."/>
            <person name="Ohm R."/>
            <person name="Pangilinan J."/>
            <person name="Park H.-J."/>
            <person name="Ramirez L."/>
            <person name="Alfaro M."/>
            <person name="Sun H."/>
            <person name="Tritt A."/>
            <person name="Yoshinaga Y."/>
            <person name="Zwiers L.-H."/>
            <person name="Turgeon B."/>
            <person name="Goodwin S."/>
            <person name="Spatafora J."/>
            <person name="Crous P."/>
            <person name="Grigoriev I."/>
        </authorList>
    </citation>
    <scope>NUCLEOTIDE SEQUENCE</scope>
    <source>
        <strain evidence="1">CBS 627.86</strain>
    </source>
</reference>
<dbReference type="OrthoDB" id="5006988at2759"/>
<evidence type="ECO:0000313" key="1">
    <source>
        <dbReference type="EMBL" id="KAF2111395.1"/>
    </source>
</evidence>
<name>A0A6A5YWA4_9PLEO</name>
<sequence>MRVFQYLPILIATATSRGFTIPDGQPEGVYQVSYDANGNAIHTFLHGPINHTESTSLDSKAIRAASYGGSPLLARQSEEVHCASYALPQQDTKDAIEGLKRQCDTGVIRGNLNFYSWIGGTVVYLCNLNATPTTCNRNDIDYSVNRIAGICTSYTSGWNIRRRRGRDVSIGYERTGSNFCARGSG</sequence>
<organism evidence="1 2">
    <name type="scientific">Lophiotrema nucula</name>
    <dbReference type="NCBI Taxonomy" id="690887"/>
    <lineage>
        <taxon>Eukaryota</taxon>
        <taxon>Fungi</taxon>
        <taxon>Dikarya</taxon>
        <taxon>Ascomycota</taxon>
        <taxon>Pezizomycotina</taxon>
        <taxon>Dothideomycetes</taxon>
        <taxon>Pleosporomycetidae</taxon>
        <taxon>Pleosporales</taxon>
        <taxon>Lophiotremataceae</taxon>
        <taxon>Lophiotrema</taxon>
    </lineage>
</organism>
<dbReference type="AlphaFoldDB" id="A0A6A5YWA4"/>
<accession>A0A6A5YWA4</accession>
<proteinExistence type="predicted"/>
<dbReference type="EMBL" id="ML977334">
    <property type="protein sequence ID" value="KAF2111395.1"/>
    <property type="molecule type" value="Genomic_DNA"/>
</dbReference>
<dbReference type="Proteomes" id="UP000799770">
    <property type="component" value="Unassembled WGS sequence"/>
</dbReference>
<protein>
    <submittedName>
        <fullName evidence="1">Uncharacterized protein</fullName>
    </submittedName>
</protein>
<gene>
    <name evidence="1" type="ORF">BDV96DRAFT_602997</name>
</gene>